<dbReference type="InterPro" id="IPR051096">
    <property type="entry name" value="BhsA/McbA_stress_biofilm_assoc"/>
</dbReference>
<feature type="signal peptide" evidence="2">
    <location>
        <begin position="1"/>
        <end position="20"/>
    </location>
</feature>
<organism evidence="4 5">
    <name type="scientific">Yokenella regensburgei</name>
    <dbReference type="NCBI Taxonomy" id="158877"/>
    <lineage>
        <taxon>Bacteria</taxon>
        <taxon>Pseudomonadati</taxon>
        <taxon>Pseudomonadota</taxon>
        <taxon>Gammaproteobacteria</taxon>
        <taxon>Enterobacterales</taxon>
        <taxon>Enterobacteriaceae</taxon>
        <taxon>Yokenella</taxon>
    </lineage>
</organism>
<dbReference type="EMBL" id="UAVL01000001">
    <property type="protein sequence ID" value="SQA60401.1"/>
    <property type="molecule type" value="Genomic_DNA"/>
</dbReference>
<dbReference type="InterPro" id="IPR036275">
    <property type="entry name" value="YdgH-like_sf"/>
</dbReference>
<dbReference type="InterPro" id="IPR025543">
    <property type="entry name" value="Dodecin-like"/>
</dbReference>
<feature type="chain" id="PRO_5044187361" evidence="2">
    <location>
        <begin position="21"/>
        <end position="88"/>
    </location>
</feature>
<dbReference type="SUPFAM" id="SSF159871">
    <property type="entry name" value="YdgH-like"/>
    <property type="match status" value="1"/>
</dbReference>
<dbReference type="Proteomes" id="UP000251313">
    <property type="component" value="Unassembled WGS sequence"/>
</dbReference>
<evidence type="ECO:0000256" key="2">
    <source>
        <dbReference type="SAM" id="SignalP"/>
    </source>
</evidence>
<comment type="caution">
    <text evidence="4">The sequence shown here is derived from an EMBL/GenBank/DDBJ whole genome shotgun (WGS) entry which is preliminary data.</text>
</comment>
<name>A0AB38FRG1_9ENTR</name>
<dbReference type="PANTHER" id="PTHR34156">
    <property type="entry name" value="OUTER MEMBRANE PROTEIN-RELATED-RELATED"/>
    <property type="match status" value="1"/>
</dbReference>
<dbReference type="Pfam" id="PF07338">
    <property type="entry name" value="YdgH_BhsA-like"/>
    <property type="match status" value="1"/>
</dbReference>
<accession>A0AB38FRG1</accession>
<gene>
    <name evidence="4" type="ORF">NCTC11967_00585</name>
</gene>
<evidence type="ECO:0000256" key="1">
    <source>
        <dbReference type="ARBA" id="ARBA00022729"/>
    </source>
</evidence>
<evidence type="ECO:0000259" key="3">
    <source>
        <dbReference type="Pfam" id="PF07338"/>
    </source>
</evidence>
<sequence>MKVKNLGAMLLLGMSMSAISATEIHNKSSDLIETGHISVSDASTSGDAMSLLKRKAERAGADYFMVSRLTIPGHGSKWSANAALYKHK</sequence>
<protein>
    <submittedName>
        <fullName evidence="4">Biofilm stress and motility protein A</fullName>
    </submittedName>
</protein>
<dbReference type="Gene3D" id="3.30.1660.10">
    <property type="entry name" value="Flavin-binding protein dodecin"/>
    <property type="match status" value="1"/>
</dbReference>
<evidence type="ECO:0000313" key="5">
    <source>
        <dbReference type="Proteomes" id="UP000251313"/>
    </source>
</evidence>
<dbReference type="AlphaFoldDB" id="A0AB38FRG1"/>
<dbReference type="InterPro" id="IPR010854">
    <property type="entry name" value="YdgH/BhsA/McbA-like_dom"/>
</dbReference>
<keyword evidence="1 2" id="KW-0732">Signal</keyword>
<feature type="domain" description="YdgH/BhsA/McbA-like" evidence="3">
    <location>
        <begin position="34"/>
        <end position="86"/>
    </location>
</feature>
<reference evidence="4 5" key="1">
    <citation type="submission" date="2018-06" db="EMBL/GenBank/DDBJ databases">
        <authorList>
            <consortium name="Pathogen Informatics"/>
            <person name="Doyle S."/>
        </authorList>
    </citation>
    <scope>NUCLEOTIDE SEQUENCE [LARGE SCALE GENOMIC DNA]</scope>
    <source>
        <strain evidence="4 5">NCTC11967</strain>
    </source>
</reference>
<proteinExistence type="predicted"/>
<dbReference type="RefSeq" id="WP_072009097.1">
    <property type="nucleotide sequence ID" value="NZ_CP050811.1"/>
</dbReference>
<evidence type="ECO:0000313" key="4">
    <source>
        <dbReference type="EMBL" id="SQA60401.1"/>
    </source>
</evidence>